<evidence type="ECO:0000313" key="1">
    <source>
        <dbReference type="EMBL" id="GAA5090955.1"/>
    </source>
</evidence>
<protein>
    <recommendedName>
        <fullName evidence="3">Secretion protein</fullName>
    </recommendedName>
</protein>
<dbReference type="RefSeq" id="WP_345202587.1">
    <property type="nucleotide sequence ID" value="NZ_BAABHX010000002.1"/>
</dbReference>
<reference evidence="2" key="1">
    <citation type="journal article" date="2019" name="Int. J. Syst. Evol. Microbiol.">
        <title>The Global Catalogue of Microorganisms (GCM) 10K type strain sequencing project: providing services to taxonomists for standard genome sequencing and annotation.</title>
        <authorList>
            <consortium name="The Broad Institute Genomics Platform"/>
            <consortium name="The Broad Institute Genome Sequencing Center for Infectious Disease"/>
            <person name="Wu L."/>
            <person name="Ma J."/>
        </authorList>
    </citation>
    <scope>NUCLEOTIDE SEQUENCE [LARGE SCALE GENOMIC DNA]</scope>
    <source>
        <strain evidence="2">JCM 18019</strain>
    </source>
</reference>
<keyword evidence="2" id="KW-1185">Reference proteome</keyword>
<name>A0ABP9M807_9FLAO</name>
<proteinExistence type="predicted"/>
<sequence>MLKSLIFCFLGSVLCFGQTRNESSNSDVLREEAIEIKVKGNGGGIDSEMLMLVIDDHTRRDNLTISLSKPSVLFYKYLIYDMSDNLKKQQIITPASSHSINISDLTPGDYRITVITSQYNVEISNYFTK</sequence>
<gene>
    <name evidence="1" type="ORF">GCM10023210_17820</name>
</gene>
<accession>A0ABP9M807</accession>
<dbReference type="EMBL" id="BAABHX010000002">
    <property type="protein sequence ID" value="GAA5090955.1"/>
    <property type="molecule type" value="Genomic_DNA"/>
</dbReference>
<organism evidence="1 2">
    <name type="scientific">Chryseobacterium ginsengisoli</name>
    <dbReference type="NCBI Taxonomy" id="363853"/>
    <lineage>
        <taxon>Bacteria</taxon>
        <taxon>Pseudomonadati</taxon>
        <taxon>Bacteroidota</taxon>
        <taxon>Flavobacteriia</taxon>
        <taxon>Flavobacteriales</taxon>
        <taxon>Weeksellaceae</taxon>
        <taxon>Chryseobacterium group</taxon>
        <taxon>Chryseobacterium</taxon>
    </lineage>
</organism>
<dbReference type="Proteomes" id="UP001500353">
    <property type="component" value="Unassembled WGS sequence"/>
</dbReference>
<evidence type="ECO:0000313" key="2">
    <source>
        <dbReference type="Proteomes" id="UP001500353"/>
    </source>
</evidence>
<evidence type="ECO:0008006" key="3">
    <source>
        <dbReference type="Google" id="ProtNLM"/>
    </source>
</evidence>
<comment type="caution">
    <text evidence="1">The sequence shown here is derived from an EMBL/GenBank/DDBJ whole genome shotgun (WGS) entry which is preliminary data.</text>
</comment>